<dbReference type="RefSeq" id="WP_001631992.1">
    <property type="nucleotide sequence ID" value="NZ_AP017923.1"/>
</dbReference>
<protein>
    <submittedName>
        <fullName evidence="1">Uncharacterized protein</fullName>
    </submittedName>
</protein>
<reference evidence="1" key="1">
    <citation type="journal article" date="2014" name="PLoS ONE">
        <title>Beyond the Chromosome: The Prevalence of Unique Extra-Chromosomal Bacteriophages with Integrated Virulence Genes in Pathogenic Staphylococcus aureus.</title>
        <authorList>
            <person name="Utter B."/>
            <person name="Deutsch D.R."/>
            <person name="Schuch R."/>
            <person name="Winer B.Y."/>
            <person name="Verratti K."/>
            <person name="Bishop-Lilly K."/>
            <person name="Sozhamannan S."/>
            <person name="Fischetti V.A."/>
        </authorList>
    </citation>
    <scope>NUCLEOTIDE SEQUENCE</scope>
    <source>
        <strain evidence="1">A960649</strain>
        <plasmid evidence="1">pBU108a</plasmid>
    </source>
</reference>
<name>A0A0A0R1B0_STAAU</name>
<organism evidence="1">
    <name type="scientific">Staphylococcus aureus</name>
    <dbReference type="NCBI Taxonomy" id="1280"/>
    <lineage>
        <taxon>Bacteria</taxon>
        <taxon>Bacillati</taxon>
        <taxon>Bacillota</taxon>
        <taxon>Bacilli</taxon>
        <taxon>Bacillales</taxon>
        <taxon>Staphylococcaceae</taxon>
        <taxon>Staphylococcus</taxon>
    </lineage>
</organism>
<sequence>MLRIKTKSFHIKNQSDFSLEEMMSYTEDMEAGKFPESLDKFDYVMYDEQTYEDILESTYKVNSGYINIQQQIYTLLKATAPDTEELKRLKRQYLIALQEVDKSYRDKKVAMNKKKNNPDNTKFQYQRQNNANKTKQKEILEKLKGKRGLMFLGLIVFVMLLVYILVVTDPNKKGASDVATKEEIYQQALLGEEEKAIDNFAKLDQETLTKKDKQIYAQLLAQKEEYDKAVKLSDAKFVEAYLISRDYYSALEEFNKKYPTNNGKFDLAIHQNKFSDAINYSQGIDKTNNRKKQLVKAYIETDNLNKAKELAATTEDKEVTKMIADEQNKRLKGLEEAVKSKEDDLKKAKDKKEKKSDIENKEKALKEANENLEKFKKELK</sequence>
<dbReference type="EMBL" id="KF831355">
    <property type="protein sequence ID" value="AIU96669.1"/>
    <property type="molecule type" value="Genomic_DNA"/>
</dbReference>
<dbReference type="PATRIC" id="fig|1280.4347.peg.26"/>
<geneLocation type="plasmid" evidence="1">
    <name>pBU108a</name>
</geneLocation>
<proteinExistence type="predicted"/>
<evidence type="ECO:0000313" key="1">
    <source>
        <dbReference type="EMBL" id="AIU96669.1"/>
    </source>
</evidence>
<dbReference type="AlphaFoldDB" id="A0A0A0R1B0"/>
<keyword evidence="1" id="KW-0614">Plasmid</keyword>
<accession>A0A0A0R1B0</accession>